<comment type="caution">
    <text evidence="4">The sequence shown here is derived from an EMBL/GenBank/DDBJ whole genome shotgun (WGS) entry which is preliminary data.</text>
</comment>
<feature type="coiled-coil region" evidence="1">
    <location>
        <begin position="59"/>
        <end position="86"/>
    </location>
</feature>
<gene>
    <name evidence="4" type="ORF">HF320_08915</name>
</gene>
<feature type="transmembrane region" description="Helical" evidence="2">
    <location>
        <begin position="39"/>
        <end position="61"/>
    </location>
</feature>
<protein>
    <submittedName>
        <fullName evidence="4">Uncharacterized protein</fullName>
    </submittedName>
</protein>
<keyword evidence="1" id="KW-0175">Coiled coil</keyword>
<keyword evidence="5" id="KW-1185">Reference proteome</keyword>
<evidence type="ECO:0000313" key="4">
    <source>
        <dbReference type="EMBL" id="NMF56441.1"/>
    </source>
</evidence>
<keyword evidence="3" id="KW-0732">Signal</keyword>
<feature type="chain" id="PRO_5031386724" evidence="3">
    <location>
        <begin position="30"/>
        <end position="323"/>
    </location>
</feature>
<evidence type="ECO:0000313" key="5">
    <source>
        <dbReference type="Proteomes" id="UP000546970"/>
    </source>
</evidence>
<dbReference type="EMBL" id="JABBCP010000008">
    <property type="protein sequence ID" value="NMF56441.1"/>
    <property type="molecule type" value="Genomic_DNA"/>
</dbReference>
<feature type="signal peptide" evidence="3">
    <location>
        <begin position="1"/>
        <end position="29"/>
    </location>
</feature>
<evidence type="ECO:0000256" key="3">
    <source>
        <dbReference type="SAM" id="SignalP"/>
    </source>
</evidence>
<keyword evidence="2" id="KW-0472">Membrane</keyword>
<proteinExistence type="predicted"/>
<sequence length="323" mass="34023">MASNVCAHRALTAGLSAGACLAIPAVAFAATIPFKDVHAVVGTAAMPFAIGSLAGMGMLAATKRLISSHEEQLDQAAEHVEAAAHRRSENVRAAHQQGVPVISRAVDALSEEEAWAEIDSLLDSDLSVSCDPIHSKDMYQIALEEIARGTASNTASESTDTFMTIPDAAVTGSSRSQEQVAARSSAVAASVASICPDPVPEELEEPEAIEVPMVDYSGHEDMWAAALAILSEDAEETRAIPVGEAAPFQTAQGAETTAPVPQERCKAIAEGARSTGLHTHVNEILEEEFDKVSSQSVRTRSHEYLRVIQGGTMTMPRLVAQEA</sequence>
<organism evidence="4 5">
    <name type="scientific">Collinsella acetigenes</name>
    <dbReference type="NCBI Taxonomy" id="2713419"/>
    <lineage>
        <taxon>Bacteria</taxon>
        <taxon>Bacillati</taxon>
        <taxon>Actinomycetota</taxon>
        <taxon>Coriobacteriia</taxon>
        <taxon>Coriobacteriales</taxon>
        <taxon>Coriobacteriaceae</taxon>
        <taxon>Collinsella</taxon>
    </lineage>
</organism>
<name>A0A7X9UDF7_9ACTN</name>
<evidence type="ECO:0000256" key="1">
    <source>
        <dbReference type="SAM" id="Coils"/>
    </source>
</evidence>
<dbReference type="AlphaFoldDB" id="A0A7X9UDF7"/>
<reference evidence="4 5" key="1">
    <citation type="submission" date="2020-04" db="EMBL/GenBank/DDBJ databases">
        <title>Collinsella sp. KGMB02528 nov., an anaerobic actinobacterium isolated from human feces.</title>
        <authorList>
            <person name="Han K.-I."/>
            <person name="Eom M.K."/>
            <person name="Kim J.-S."/>
            <person name="Lee K.C."/>
            <person name="Suh M.K."/>
            <person name="Park S.-H."/>
            <person name="Lee J.H."/>
            <person name="Kang S.W."/>
            <person name="Park J.-E."/>
            <person name="Oh B.S."/>
            <person name="Yu S.Y."/>
            <person name="Choi S.-H."/>
            <person name="Lee D.H."/>
            <person name="Yoon H."/>
            <person name="Kim B.-Y."/>
            <person name="Lee J.H."/>
            <person name="Lee J.-S."/>
        </authorList>
    </citation>
    <scope>NUCLEOTIDE SEQUENCE [LARGE SCALE GENOMIC DNA]</scope>
    <source>
        <strain evidence="4 5">KGMB02528</strain>
    </source>
</reference>
<accession>A0A7X9UDF7</accession>
<keyword evidence="2" id="KW-1133">Transmembrane helix</keyword>
<keyword evidence="2" id="KW-0812">Transmembrane</keyword>
<dbReference type="Proteomes" id="UP000546970">
    <property type="component" value="Unassembled WGS sequence"/>
</dbReference>
<evidence type="ECO:0000256" key="2">
    <source>
        <dbReference type="SAM" id="Phobius"/>
    </source>
</evidence>
<dbReference type="RefSeq" id="WP_169277992.1">
    <property type="nucleotide sequence ID" value="NZ_JABBCP010000008.1"/>
</dbReference>